<dbReference type="RefSeq" id="WP_182604492.1">
    <property type="nucleotide sequence ID" value="NZ_VKHT01000012.1"/>
</dbReference>
<evidence type="ECO:0000313" key="2">
    <source>
        <dbReference type="Proteomes" id="UP000538929"/>
    </source>
</evidence>
<proteinExistence type="predicted"/>
<reference evidence="2" key="1">
    <citation type="submission" date="2019-10" db="EMBL/GenBank/DDBJ databases">
        <title>Streptomyces sp. nov., a novel actinobacterium isolated from alkaline environment.</title>
        <authorList>
            <person name="Golinska P."/>
        </authorList>
    </citation>
    <scope>NUCLEOTIDE SEQUENCE [LARGE SCALE GENOMIC DNA]</scope>
    <source>
        <strain evidence="2">DSM 42118</strain>
    </source>
</reference>
<name>A0A7W3XZW2_9ACTN</name>
<keyword evidence="2" id="KW-1185">Reference proteome</keyword>
<accession>A0A7W3XZW2</accession>
<gene>
    <name evidence="1" type="ORF">FNQ90_00875</name>
</gene>
<protein>
    <submittedName>
        <fullName evidence="1">Uncharacterized protein</fullName>
    </submittedName>
</protein>
<comment type="caution">
    <text evidence="1">The sequence shown here is derived from an EMBL/GenBank/DDBJ whole genome shotgun (WGS) entry which is preliminary data.</text>
</comment>
<dbReference type="EMBL" id="VKHT01000012">
    <property type="protein sequence ID" value="MBB0242696.1"/>
    <property type="molecule type" value="Genomic_DNA"/>
</dbReference>
<evidence type="ECO:0000313" key="1">
    <source>
        <dbReference type="EMBL" id="MBB0242696.1"/>
    </source>
</evidence>
<sequence>MAWQGSIEHPNLYATAVSIVDTLRGISGRLQHGDTQYMVHTDLAIRCRSLALYFESAISNAERDAYAPALGSLRSAFEHVFIDQLVFLGQRYVQVFRDVDEETWIEWQRQREAGERWTDVTDWSRSKGGIVRITREGLHSRSSEGGSRQTIGIHYFLLNEYSPFVGPPNIQQHFDDGLSEVMEREDEAKRHRYMHDTYLKWQSIKDSLKTNGFADDETLRRMDVHYRFLSAFVHPNTDAAQLLYGRNAWDWPVYDHYSSELTLLYAVVLAVKELRSFYAMTQRPPMVGISNWVEIERLCDKAWSLSSHFWFPGHEPHEYDRFQEANRRGFRGWRSGCRSVENPATLPTEEIGYYVNPLERLVRLHSSQSEMITGLTYRSPWHRSDAQFR</sequence>
<dbReference type="Proteomes" id="UP000538929">
    <property type="component" value="Unassembled WGS sequence"/>
</dbReference>
<dbReference type="AlphaFoldDB" id="A0A7W3XZW2"/>
<organism evidence="1 2">
    <name type="scientific">Streptomyces alkaliphilus</name>
    <dbReference type="NCBI Taxonomy" id="1472722"/>
    <lineage>
        <taxon>Bacteria</taxon>
        <taxon>Bacillati</taxon>
        <taxon>Actinomycetota</taxon>
        <taxon>Actinomycetes</taxon>
        <taxon>Kitasatosporales</taxon>
        <taxon>Streptomycetaceae</taxon>
        <taxon>Streptomyces</taxon>
    </lineage>
</organism>